<name>A3IT37_9CHRO</name>
<proteinExistence type="predicted"/>
<organism evidence="1 2">
    <name type="scientific">Crocosphaera chwakensis CCY0110</name>
    <dbReference type="NCBI Taxonomy" id="391612"/>
    <lineage>
        <taxon>Bacteria</taxon>
        <taxon>Bacillati</taxon>
        <taxon>Cyanobacteriota</taxon>
        <taxon>Cyanophyceae</taxon>
        <taxon>Oscillatoriophycideae</taxon>
        <taxon>Chroococcales</taxon>
        <taxon>Aphanothecaceae</taxon>
        <taxon>Crocosphaera</taxon>
        <taxon>Crocosphaera chwakensis</taxon>
    </lineage>
</organism>
<dbReference type="EMBL" id="AAXW01000026">
    <property type="protein sequence ID" value="EAZ90341.1"/>
    <property type="molecule type" value="Genomic_DNA"/>
</dbReference>
<gene>
    <name evidence="1" type="ORF">CY0110_04723</name>
</gene>
<protein>
    <submittedName>
        <fullName evidence="1">Uncharacterized protein</fullName>
    </submittedName>
</protein>
<dbReference type="AlphaFoldDB" id="A3IT37"/>
<comment type="caution">
    <text evidence="1">The sequence shown here is derived from an EMBL/GenBank/DDBJ whole genome shotgun (WGS) entry which is preliminary data.</text>
</comment>
<dbReference type="Proteomes" id="UP000003781">
    <property type="component" value="Unassembled WGS sequence"/>
</dbReference>
<reference evidence="1 2" key="1">
    <citation type="submission" date="2007-03" db="EMBL/GenBank/DDBJ databases">
        <authorList>
            <person name="Stal L."/>
            <person name="Ferriera S."/>
            <person name="Johnson J."/>
            <person name="Kravitz S."/>
            <person name="Beeson K."/>
            <person name="Sutton G."/>
            <person name="Rogers Y.-H."/>
            <person name="Friedman R."/>
            <person name="Frazier M."/>
            <person name="Venter J.C."/>
        </authorList>
    </citation>
    <scope>NUCLEOTIDE SEQUENCE [LARGE SCALE GENOMIC DNA]</scope>
    <source>
        <strain evidence="1 2">CCY0110</strain>
    </source>
</reference>
<accession>A3IT37</accession>
<sequence>MPQLPELEKFIQKFLGENTAKKNRKKK</sequence>
<evidence type="ECO:0000313" key="2">
    <source>
        <dbReference type="Proteomes" id="UP000003781"/>
    </source>
</evidence>
<evidence type="ECO:0000313" key="1">
    <source>
        <dbReference type="EMBL" id="EAZ90341.1"/>
    </source>
</evidence>
<keyword evidence="2" id="KW-1185">Reference proteome</keyword>